<reference evidence="2 3" key="1">
    <citation type="submission" date="2015-12" db="EMBL/GenBank/DDBJ databases">
        <title>Dictyostelia acquired genes for synthesis and detection of signals that induce cell-type specialization by lateral gene transfer from prokaryotes.</title>
        <authorList>
            <person name="Gloeckner G."/>
            <person name="Schaap P."/>
        </authorList>
    </citation>
    <scope>NUCLEOTIDE SEQUENCE [LARGE SCALE GENOMIC DNA]</scope>
    <source>
        <strain evidence="2 3">TK</strain>
    </source>
</reference>
<proteinExistence type="predicted"/>
<dbReference type="Proteomes" id="UP000076078">
    <property type="component" value="Unassembled WGS sequence"/>
</dbReference>
<dbReference type="OMA" id="YWHDMEF"/>
<dbReference type="InterPro" id="IPR003347">
    <property type="entry name" value="JmjC_dom"/>
</dbReference>
<dbReference type="SMART" id="SM00558">
    <property type="entry name" value="JmjC"/>
    <property type="match status" value="1"/>
</dbReference>
<dbReference type="EMBL" id="LODT01000010">
    <property type="protein sequence ID" value="KYR01333.1"/>
    <property type="molecule type" value="Genomic_DNA"/>
</dbReference>
<accession>A0A152A516</accession>
<name>A0A152A516_TIELA</name>
<sequence>MSNREDLYTILEEEAKDFYLVENIERISKPTPLEFYRDYVSQNRPVIITGALDDWDALVKWKDDDYLCELMKDTKVTVAVTPDGLGDAVKGDLFVKPYEMKLTFKEYFQLLDNQKQCKSTKDKRVYYIQYQNDSFNVEFQNLWKDIKHSNVSFAKEAFGLESDAVNFWMGGNESVSSLHKDPYENIYCVVRGSKLFTLIPPIDYPFLYEKEYKSATYDKDMNIQIDEPPMNVPWIPVDPCQSLEVNESLGYLEIKRAHPLHIQVNEGEILYLPSLYYHRVAQYSPTNKTIAINYWFDMKYGLNYVYFQFLKEYHKQNQKQ</sequence>
<dbReference type="STRING" id="361077.A0A152A516"/>
<evidence type="ECO:0000313" key="2">
    <source>
        <dbReference type="EMBL" id="KYR01333.1"/>
    </source>
</evidence>
<comment type="caution">
    <text evidence="2">The sequence shown here is derived from an EMBL/GenBank/DDBJ whole genome shotgun (WGS) entry which is preliminary data.</text>
</comment>
<dbReference type="Pfam" id="PF13621">
    <property type="entry name" value="Cupin_8"/>
    <property type="match status" value="1"/>
</dbReference>
<evidence type="ECO:0000313" key="3">
    <source>
        <dbReference type="Proteomes" id="UP000076078"/>
    </source>
</evidence>
<gene>
    <name evidence="2" type="ORF">DLAC_02057</name>
</gene>
<protein>
    <submittedName>
        <fullName evidence="2">Transcription factor jumonji</fullName>
    </submittedName>
</protein>
<dbReference type="PROSITE" id="PS51184">
    <property type="entry name" value="JMJC"/>
    <property type="match status" value="1"/>
</dbReference>
<dbReference type="Gene3D" id="2.60.120.10">
    <property type="entry name" value="Jelly Rolls"/>
    <property type="match status" value="1"/>
</dbReference>
<feature type="domain" description="JmjC" evidence="1">
    <location>
        <begin position="126"/>
        <end position="311"/>
    </location>
</feature>
<dbReference type="InterPro" id="IPR041667">
    <property type="entry name" value="Cupin_8"/>
</dbReference>
<dbReference type="PANTHER" id="PTHR12461">
    <property type="entry name" value="HYPOXIA-INDUCIBLE FACTOR 1 ALPHA INHIBITOR-RELATED"/>
    <property type="match status" value="1"/>
</dbReference>
<evidence type="ECO:0000259" key="1">
    <source>
        <dbReference type="PROSITE" id="PS51184"/>
    </source>
</evidence>
<dbReference type="InterPro" id="IPR014710">
    <property type="entry name" value="RmlC-like_jellyroll"/>
</dbReference>
<dbReference type="OrthoDB" id="415358at2759"/>
<dbReference type="SUPFAM" id="SSF51197">
    <property type="entry name" value="Clavaminate synthase-like"/>
    <property type="match status" value="1"/>
</dbReference>
<dbReference type="InParanoid" id="A0A152A516"/>
<dbReference type="PANTHER" id="PTHR12461:SF99">
    <property type="entry name" value="BIFUNCTIONAL PEPTIDASE AND (3S)-LYSYL HYDROXYLASE JMJD7"/>
    <property type="match status" value="1"/>
</dbReference>
<organism evidence="2 3">
    <name type="scientific">Tieghemostelium lacteum</name>
    <name type="common">Slime mold</name>
    <name type="synonym">Dictyostelium lacteum</name>
    <dbReference type="NCBI Taxonomy" id="361077"/>
    <lineage>
        <taxon>Eukaryota</taxon>
        <taxon>Amoebozoa</taxon>
        <taxon>Evosea</taxon>
        <taxon>Eumycetozoa</taxon>
        <taxon>Dictyostelia</taxon>
        <taxon>Dictyosteliales</taxon>
        <taxon>Raperosteliaceae</taxon>
        <taxon>Tieghemostelium</taxon>
    </lineage>
</organism>
<keyword evidence="3" id="KW-1185">Reference proteome</keyword>
<dbReference type="AlphaFoldDB" id="A0A152A516"/>
<dbReference type="FunCoup" id="A0A152A516">
    <property type="interactions" value="27"/>
</dbReference>